<dbReference type="EMBL" id="JBHTKJ010000072">
    <property type="protein sequence ID" value="MFD1040391.1"/>
    <property type="molecule type" value="Genomic_DNA"/>
</dbReference>
<feature type="domain" description="YdhG-like" evidence="1">
    <location>
        <begin position="21"/>
        <end position="113"/>
    </location>
</feature>
<evidence type="ECO:0000259" key="1">
    <source>
        <dbReference type="Pfam" id="PF08818"/>
    </source>
</evidence>
<comment type="caution">
    <text evidence="2">The sequence shown here is derived from an EMBL/GenBank/DDBJ whole genome shotgun (WGS) entry which is preliminary data.</text>
</comment>
<sequence>MNPVKNKEVNQFIETLPDHTKELTNTLRKIIFEASDTITEEIKWGKPCYIENGLVCYLQTAKSHVNLGFYFGATLEDKDNLLEGTGKKMRHIRVKKLEDIQTEKFISLIQEAIEFKT</sequence>
<dbReference type="SUPFAM" id="SSF159888">
    <property type="entry name" value="YdhG-like"/>
    <property type="match status" value="1"/>
</dbReference>
<dbReference type="Pfam" id="PF08818">
    <property type="entry name" value="DUF1801"/>
    <property type="match status" value="1"/>
</dbReference>
<name>A0ABW3LSJ1_9BACI</name>
<proteinExistence type="predicted"/>
<dbReference type="RefSeq" id="WP_390364434.1">
    <property type="nucleotide sequence ID" value="NZ_JBHTKJ010000072.1"/>
</dbReference>
<reference evidence="3" key="1">
    <citation type="journal article" date="2019" name="Int. J. Syst. Evol. Microbiol.">
        <title>The Global Catalogue of Microorganisms (GCM) 10K type strain sequencing project: providing services to taxonomists for standard genome sequencing and annotation.</title>
        <authorList>
            <consortium name="The Broad Institute Genomics Platform"/>
            <consortium name="The Broad Institute Genome Sequencing Center for Infectious Disease"/>
            <person name="Wu L."/>
            <person name="Ma J."/>
        </authorList>
    </citation>
    <scope>NUCLEOTIDE SEQUENCE [LARGE SCALE GENOMIC DNA]</scope>
    <source>
        <strain evidence="3">CCUG 56754</strain>
    </source>
</reference>
<dbReference type="Proteomes" id="UP001597040">
    <property type="component" value="Unassembled WGS sequence"/>
</dbReference>
<dbReference type="Gene3D" id="3.90.1150.200">
    <property type="match status" value="1"/>
</dbReference>
<evidence type="ECO:0000313" key="2">
    <source>
        <dbReference type="EMBL" id="MFD1040391.1"/>
    </source>
</evidence>
<accession>A0ABW3LSJ1</accession>
<gene>
    <name evidence="2" type="ORF">ACFQ3N_18605</name>
</gene>
<organism evidence="2 3">
    <name type="scientific">Virgibacillus byunsanensis</name>
    <dbReference type="NCBI Taxonomy" id="570945"/>
    <lineage>
        <taxon>Bacteria</taxon>
        <taxon>Bacillati</taxon>
        <taxon>Bacillota</taxon>
        <taxon>Bacilli</taxon>
        <taxon>Bacillales</taxon>
        <taxon>Bacillaceae</taxon>
        <taxon>Virgibacillus</taxon>
    </lineage>
</organism>
<dbReference type="InterPro" id="IPR014922">
    <property type="entry name" value="YdhG-like"/>
</dbReference>
<evidence type="ECO:0000313" key="3">
    <source>
        <dbReference type="Proteomes" id="UP001597040"/>
    </source>
</evidence>
<protein>
    <submittedName>
        <fullName evidence="2">DUF1801 domain-containing protein</fullName>
    </submittedName>
</protein>
<keyword evidence="3" id="KW-1185">Reference proteome</keyword>